<evidence type="ECO:0000256" key="1">
    <source>
        <dbReference type="ARBA" id="ARBA00008345"/>
    </source>
</evidence>
<dbReference type="PANTHER" id="PTHR31559:SF0">
    <property type="entry name" value="PYRIDOXAL 5'-PHOSPHATE SYNTHASE SUBUNIT SNO1-RELATED"/>
    <property type="match status" value="1"/>
</dbReference>
<dbReference type="InterPro" id="IPR002161">
    <property type="entry name" value="PdxT/SNO"/>
</dbReference>
<dbReference type="SUPFAM" id="SSF52317">
    <property type="entry name" value="Class I glutamine amidotransferase-like"/>
    <property type="match status" value="1"/>
</dbReference>
<keyword evidence="3" id="KW-0378">Hydrolase</keyword>
<feature type="binding site" evidence="9">
    <location>
        <begin position="60"/>
        <end position="62"/>
    </location>
    <ligand>
        <name>L-glutamine</name>
        <dbReference type="ChEBI" id="CHEBI:58359"/>
    </ligand>
</feature>
<evidence type="ECO:0000256" key="6">
    <source>
        <dbReference type="ARBA" id="ARBA00023239"/>
    </source>
</evidence>
<evidence type="ECO:0000256" key="9">
    <source>
        <dbReference type="PIRSR" id="PIRSR005639-2"/>
    </source>
</evidence>
<keyword evidence="11" id="KW-1185">Reference proteome</keyword>
<dbReference type="PANTHER" id="PTHR31559">
    <property type="entry name" value="PYRIDOXAL 5'-PHOSPHATE SYNTHASE SUBUNIT SNO"/>
    <property type="match status" value="1"/>
</dbReference>
<evidence type="ECO:0000313" key="11">
    <source>
        <dbReference type="Proteomes" id="UP000789739"/>
    </source>
</evidence>
<name>A0A9N8YYU2_9GLOM</name>
<evidence type="ECO:0000256" key="7">
    <source>
        <dbReference type="ARBA" id="ARBA00049534"/>
    </source>
</evidence>
<dbReference type="Gene3D" id="3.40.50.880">
    <property type="match status" value="1"/>
</dbReference>
<dbReference type="EC" id="3.5.1.2" evidence="2"/>
<evidence type="ECO:0000256" key="3">
    <source>
        <dbReference type="ARBA" id="ARBA00022801"/>
    </source>
</evidence>
<feature type="active site" description="Charge relay system" evidence="8">
    <location>
        <position position="200"/>
    </location>
</feature>
<keyword evidence="6" id="KW-0456">Lyase</keyword>
<dbReference type="Proteomes" id="UP000789739">
    <property type="component" value="Unassembled WGS sequence"/>
</dbReference>
<gene>
    <name evidence="10" type="ORF">PBRASI_LOCUS482</name>
</gene>
<dbReference type="HAMAP" id="MF_01615">
    <property type="entry name" value="PdxT"/>
    <property type="match status" value="1"/>
</dbReference>
<keyword evidence="4" id="KW-0663">Pyridoxal phosphate</keyword>
<dbReference type="InterPro" id="IPR029062">
    <property type="entry name" value="Class_I_gatase-like"/>
</dbReference>
<dbReference type="GO" id="GO:0016829">
    <property type="term" value="F:lyase activity"/>
    <property type="evidence" value="ECO:0007669"/>
    <property type="project" value="UniProtKB-KW"/>
</dbReference>
<dbReference type="PIRSF" id="PIRSF005639">
    <property type="entry name" value="Glut_amidoT_SNO"/>
    <property type="match status" value="1"/>
</dbReference>
<organism evidence="10 11">
    <name type="scientific">Paraglomus brasilianum</name>
    <dbReference type="NCBI Taxonomy" id="144538"/>
    <lineage>
        <taxon>Eukaryota</taxon>
        <taxon>Fungi</taxon>
        <taxon>Fungi incertae sedis</taxon>
        <taxon>Mucoromycota</taxon>
        <taxon>Glomeromycotina</taxon>
        <taxon>Glomeromycetes</taxon>
        <taxon>Paraglomerales</taxon>
        <taxon>Paraglomeraceae</taxon>
        <taxon>Paraglomus</taxon>
    </lineage>
</organism>
<comment type="catalytic activity">
    <reaction evidence="7">
        <text>L-glutamine + H2O = L-glutamate + NH4(+)</text>
        <dbReference type="Rhea" id="RHEA:15889"/>
        <dbReference type="ChEBI" id="CHEBI:15377"/>
        <dbReference type="ChEBI" id="CHEBI:28938"/>
        <dbReference type="ChEBI" id="CHEBI:29985"/>
        <dbReference type="ChEBI" id="CHEBI:58359"/>
        <dbReference type="EC" id="3.5.1.2"/>
    </reaction>
</comment>
<feature type="binding site" evidence="9">
    <location>
        <position position="121"/>
    </location>
    <ligand>
        <name>L-glutamine</name>
        <dbReference type="ChEBI" id="CHEBI:58359"/>
    </ligand>
</feature>
<comment type="caution">
    <text evidence="10">The sequence shown here is derived from an EMBL/GenBank/DDBJ whole genome shotgun (WGS) entry which is preliminary data.</text>
</comment>
<feature type="binding site" evidence="9">
    <location>
        <begin position="153"/>
        <end position="154"/>
    </location>
    <ligand>
        <name>L-glutamine</name>
        <dbReference type="ChEBI" id="CHEBI:58359"/>
    </ligand>
</feature>
<accession>A0A9N8YYU2</accession>
<dbReference type="PROSITE" id="PS51273">
    <property type="entry name" value="GATASE_TYPE_1"/>
    <property type="match status" value="1"/>
</dbReference>
<proteinExistence type="inferred from homology"/>
<sequence>MVHTGDSQDNTQQVRVGVLALQGAFLEHVNILSRLPNVIAVLVRRKEHLSTIDALIIPGGESTTIALVAERSGLLNSLKDFVQTKPTWGTCAGLILLANEVHKTKKGGQKVLGGLDIAVNRNQFGSQIDSFEAPLNFANVTTSDTDLFPAVFIRAPIITSINSSDVKVLAKLEHNVGQTDASAVVAVQQGHLLGTAFHPELTDDDRIHRYFVQIVTQILNEKLKHAKT</sequence>
<dbReference type="OrthoDB" id="2039at2759"/>
<feature type="active site" description="Charge relay system" evidence="8">
    <location>
        <position position="198"/>
    </location>
</feature>
<dbReference type="CDD" id="cd01749">
    <property type="entry name" value="GATase1_PB"/>
    <property type="match status" value="1"/>
</dbReference>
<dbReference type="GO" id="GO:1903600">
    <property type="term" value="C:glutaminase complex"/>
    <property type="evidence" value="ECO:0007669"/>
    <property type="project" value="TreeGrafter"/>
</dbReference>
<dbReference type="AlphaFoldDB" id="A0A9N8YYU2"/>
<dbReference type="InterPro" id="IPR021196">
    <property type="entry name" value="PdxT/SNO_CS"/>
</dbReference>
<dbReference type="GO" id="GO:0008614">
    <property type="term" value="P:pyridoxine metabolic process"/>
    <property type="evidence" value="ECO:0007669"/>
    <property type="project" value="TreeGrafter"/>
</dbReference>
<dbReference type="NCBIfam" id="TIGR03800">
    <property type="entry name" value="PLP_synth_Pdx2"/>
    <property type="match status" value="1"/>
</dbReference>
<dbReference type="GO" id="GO:0004359">
    <property type="term" value="F:glutaminase activity"/>
    <property type="evidence" value="ECO:0007669"/>
    <property type="project" value="UniProtKB-EC"/>
</dbReference>
<comment type="similarity">
    <text evidence="1">Belongs to the glutaminase PdxT/SNO family.</text>
</comment>
<feature type="active site" description="Nucleophile" evidence="8">
    <location>
        <position position="91"/>
    </location>
</feature>
<evidence type="ECO:0000313" key="10">
    <source>
        <dbReference type="EMBL" id="CAG8459106.1"/>
    </source>
</evidence>
<evidence type="ECO:0000256" key="5">
    <source>
        <dbReference type="ARBA" id="ARBA00022962"/>
    </source>
</evidence>
<protein>
    <recommendedName>
        <fullName evidence="2">glutaminase</fullName>
        <ecNumber evidence="2">3.5.1.2</ecNumber>
    </recommendedName>
</protein>
<dbReference type="GO" id="GO:0005829">
    <property type="term" value="C:cytosol"/>
    <property type="evidence" value="ECO:0007669"/>
    <property type="project" value="TreeGrafter"/>
</dbReference>
<evidence type="ECO:0000256" key="8">
    <source>
        <dbReference type="PIRSR" id="PIRSR005639-1"/>
    </source>
</evidence>
<evidence type="ECO:0000256" key="2">
    <source>
        <dbReference type="ARBA" id="ARBA00012918"/>
    </source>
</evidence>
<dbReference type="FunFam" id="3.40.50.880:FF:000041">
    <property type="entry name" value="Glutamine amidotransferase subunit pdxT, putative"/>
    <property type="match status" value="1"/>
</dbReference>
<evidence type="ECO:0000256" key="4">
    <source>
        <dbReference type="ARBA" id="ARBA00022898"/>
    </source>
</evidence>
<dbReference type="GO" id="GO:0042823">
    <property type="term" value="P:pyridoxal phosphate biosynthetic process"/>
    <property type="evidence" value="ECO:0007669"/>
    <property type="project" value="InterPro"/>
</dbReference>
<dbReference type="Pfam" id="PF01174">
    <property type="entry name" value="SNO"/>
    <property type="match status" value="1"/>
</dbReference>
<dbReference type="PROSITE" id="PS01236">
    <property type="entry name" value="PDXT_SNO_1"/>
    <property type="match status" value="1"/>
</dbReference>
<dbReference type="PROSITE" id="PS51130">
    <property type="entry name" value="PDXT_SNO_2"/>
    <property type="match status" value="1"/>
</dbReference>
<reference evidence="10" key="1">
    <citation type="submission" date="2021-06" db="EMBL/GenBank/DDBJ databases">
        <authorList>
            <person name="Kallberg Y."/>
            <person name="Tangrot J."/>
            <person name="Rosling A."/>
        </authorList>
    </citation>
    <scope>NUCLEOTIDE SEQUENCE</scope>
    <source>
        <strain evidence="10">BR232B</strain>
    </source>
</reference>
<keyword evidence="5" id="KW-0315">Glutamine amidotransferase</keyword>
<dbReference type="EMBL" id="CAJVPI010000023">
    <property type="protein sequence ID" value="CAG8459106.1"/>
    <property type="molecule type" value="Genomic_DNA"/>
</dbReference>